<evidence type="ECO:0000256" key="3">
    <source>
        <dbReference type="ARBA" id="ARBA00022827"/>
    </source>
</evidence>
<dbReference type="PANTHER" id="PTHR43004:SF19">
    <property type="entry name" value="BINDING MONOOXYGENASE, PUTATIVE (JCVI)-RELATED"/>
    <property type="match status" value="1"/>
</dbReference>
<dbReference type="InterPro" id="IPR036188">
    <property type="entry name" value="FAD/NAD-bd_sf"/>
</dbReference>
<accession>A0A7W7R2V1</accession>
<feature type="domain" description="FAD-binding" evidence="4">
    <location>
        <begin position="8"/>
        <end position="339"/>
    </location>
</feature>
<evidence type="ECO:0000256" key="1">
    <source>
        <dbReference type="ARBA" id="ARBA00001974"/>
    </source>
</evidence>
<keyword evidence="6" id="KW-1185">Reference proteome</keyword>
<dbReference type="Pfam" id="PF01494">
    <property type="entry name" value="FAD_binding_3"/>
    <property type="match status" value="1"/>
</dbReference>
<dbReference type="InterPro" id="IPR050641">
    <property type="entry name" value="RIFMO-like"/>
</dbReference>
<dbReference type="Gene3D" id="3.40.30.120">
    <property type="match status" value="1"/>
</dbReference>
<dbReference type="InterPro" id="IPR002938">
    <property type="entry name" value="FAD-bd"/>
</dbReference>
<dbReference type="GO" id="GO:0016709">
    <property type="term" value="F:oxidoreductase activity, acting on paired donors, with incorporation or reduction of molecular oxygen, NAD(P)H as one donor, and incorporation of one atom of oxygen"/>
    <property type="evidence" value="ECO:0007669"/>
    <property type="project" value="UniProtKB-ARBA"/>
</dbReference>
<dbReference type="EMBL" id="JACHJV010000001">
    <property type="protein sequence ID" value="MBB4924408.1"/>
    <property type="molecule type" value="Genomic_DNA"/>
</dbReference>
<keyword evidence="2" id="KW-0285">Flavoprotein</keyword>
<protein>
    <submittedName>
        <fullName evidence="5">2-polyprenyl-6-methoxyphenol hydroxylase-like FAD-dependent oxidoreductase</fullName>
    </submittedName>
</protein>
<evidence type="ECO:0000259" key="4">
    <source>
        <dbReference type="Pfam" id="PF01494"/>
    </source>
</evidence>
<reference evidence="5 6" key="1">
    <citation type="submission" date="2020-08" db="EMBL/GenBank/DDBJ databases">
        <title>Sequencing the genomes of 1000 actinobacteria strains.</title>
        <authorList>
            <person name="Klenk H.-P."/>
        </authorList>
    </citation>
    <scope>NUCLEOTIDE SEQUENCE [LARGE SCALE GENOMIC DNA]</scope>
    <source>
        <strain evidence="5 6">DSM 41654</strain>
    </source>
</reference>
<evidence type="ECO:0000313" key="6">
    <source>
        <dbReference type="Proteomes" id="UP000540506"/>
    </source>
</evidence>
<dbReference type="Gene3D" id="3.50.50.60">
    <property type="entry name" value="FAD/NAD(P)-binding domain"/>
    <property type="match status" value="1"/>
</dbReference>
<sequence length="505" mass="54017">MTDQLTESEVLVVGAGPTGLLLAGDLATAGLRVTVLEKRDKESNLTRAFAVHARTLEQLDARGLAEELIATGTKLSGLRLFGRLRIDLSSLPSRFPFVLITPQYNTERLLQERAVKAGAVLLRDHRVTGLRQDAEGVTLQVTTASGPVTHRATYVVGADGVRSSVRELAGIPFPGESVVSSVMLADVRLERAPEEVVTAGATGDGFAFLAPFGDGWYRVIAWDRSRQLPDDAPVALDELADLTRRALGADYGLHEARWLSRFHSDERQVPHYRDGRVLLAGDAAHCHSPAGGQGMNTGLQDAANLGWKLVEVVRGRADESLLDSYQEERHPVGKAVLRSSGALIRLGLAPSTATRALRSAATVLAESVSPLMTRMTRSVTGIGISYPAEPGSHPLAGRRVPDLRLAQDAPGQPARLYEALRGGAFVLVTADERAPGAPFSGLEPAVGEPWGERLLHAAPADPHGKLRSTVLLVRPDGYAAWAAADPSRAELRAALTHWLGEPDQS</sequence>
<dbReference type="RefSeq" id="WP_246560001.1">
    <property type="nucleotide sequence ID" value="NZ_JACHJV010000001.1"/>
</dbReference>
<gene>
    <name evidence="5" type="ORF">FHR34_003401</name>
</gene>
<dbReference type="Gene3D" id="3.30.70.2450">
    <property type="match status" value="1"/>
</dbReference>
<evidence type="ECO:0000256" key="2">
    <source>
        <dbReference type="ARBA" id="ARBA00022630"/>
    </source>
</evidence>
<dbReference type="AlphaFoldDB" id="A0A7W7R2V1"/>
<dbReference type="SUPFAM" id="SSF51905">
    <property type="entry name" value="FAD/NAD(P)-binding domain"/>
    <property type="match status" value="1"/>
</dbReference>
<organism evidence="5 6">
    <name type="scientific">Kitasatospora kifunensis</name>
    <name type="common">Streptomyces kifunensis</name>
    <dbReference type="NCBI Taxonomy" id="58351"/>
    <lineage>
        <taxon>Bacteria</taxon>
        <taxon>Bacillati</taxon>
        <taxon>Actinomycetota</taxon>
        <taxon>Actinomycetes</taxon>
        <taxon>Kitasatosporales</taxon>
        <taxon>Streptomycetaceae</taxon>
        <taxon>Kitasatospora</taxon>
    </lineage>
</organism>
<comment type="caution">
    <text evidence="5">The sequence shown here is derived from an EMBL/GenBank/DDBJ whole genome shotgun (WGS) entry which is preliminary data.</text>
</comment>
<name>A0A7W7R2V1_KITKI</name>
<dbReference type="Proteomes" id="UP000540506">
    <property type="component" value="Unassembled WGS sequence"/>
</dbReference>
<dbReference type="GO" id="GO:0071949">
    <property type="term" value="F:FAD binding"/>
    <property type="evidence" value="ECO:0007669"/>
    <property type="project" value="InterPro"/>
</dbReference>
<comment type="cofactor">
    <cofactor evidence="1">
        <name>FAD</name>
        <dbReference type="ChEBI" id="CHEBI:57692"/>
    </cofactor>
</comment>
<proteinExistence type="predicted"/>
<dbReference type="PANTHER" id="PTHR43004">
    <property type="entry name" value="TRK SYSTEM POTASSIUM UPTAKE PROTEIN"/>
    <property type="match status" value="1"/>
</dbReference>
<dbReference type="PRINTS" id="PR00420">
    <property type="entry name" value="RNGMNOXGNASE"/>
</dbReference>
<dbReference type="Pfam" id="PF21274">
    <property type="entry name" value="Rng_hyd_C"/>
    <property type="match status" value="1"/>
</dbReference>
<evidence type="ECO:0000313" key="5">
    <source>
        <dbReference type="EMBL" id="MBB4924408.1"/>
    </source>
</evidence>
<keyword evidence="3" id="KW-0274">FAD</keyword>